<organism evidence="2 3">
    <name type="scientific">Saliphagus infecundisoli</name>
    <dbReference type="NCBI Taxonomy" id="1849069"/>
    <lineage>
        <taxon>Archaea</taxon>
        <taxon>Methanobacteriati</taxon>
        <taxon>Methanobacteriota</taxon>
        <taxon>Stenosarchaea group</taxon>
        <taxon>Halobacteria</taxon>
        <taxon>Halobacteriales</taxon>
        <taxon>Natrialbaceae</taxon>
        <taxon>Saliphagus</taxon>
    </lineage>
</organism>
<dbReference type="InterPro" id="IPR050471">
    <property type="entry name" value="AB_hydrolase"/>
</dbReference>
<feature type="domain" description="AB hydrolase-1" evidence="1">
    <location>
        <begin position="22"/>
        <end position="247"/>
    </location>
</feature>
<evidence type="ECO:0000313" key="2">
    <source>
        <dbReference type="EMBL" id="MFC4990006.1"/>
    </source>
</evidence>
<dbReference type="SUPFAM" id="SSF53474">
    <property type="entry name" value="alpha/beta-Hydrolases"/>
    <property type="match status" value="1"/>
</dbReference>
<gene>
    <name evidence="2" type="ORF">ACFPFO_20015</name>
</gene>
<dbReference type="InterPro" id="IPR029058">
    <property type="entry name" value="AB_hydrolase_fold"/>
</dbReference>
<name>A0ABD5QJM4_9EURY</name>
<keyword evidence="2" id="KW-0378">Hydrolase</keyword>
<dbReference type="Gene3D" id="3.40.50.1820">
    <property type="entry name" value="alpha/beta hydrolase"/>
    <property type="match status" value="1"/>
</dbReference>
<accession>A0ABD5QJM4</accession>
<dbReference type="Proteomes" id="UP001595925">
    <property type="component" value="Unassembled WGS sequence"/>
</dbReference>
<dbReference type="PANTHER" id="PTHR43433">
    <property type="entry name" value="HYDROLASE, ALPHA/BETA FOLD FAMILY PROTEIN"/>
    <property type="match status" value="1"/>
</dbReference>
<dbReference type="PANTHER" id="PTHR43433:SF5">
    <property type="entry name" value="AB HYDROLASE-1 DOMAIN-CONTAINING PROTEIN"/>
    <property type="match status" value="1"/>
</dbReference>
<proteinExistence type="predicted"/>
<dbReference type="EMBL" id="JBHSJG010000056">
    <property type="protein sequence ID" value="MFC4990006.1"/>
    <property type="molecule type" value="Genomic_DNA"/>
</dbReference>
<comment type="caution">
    <text evidence="2">The sequence shown here is derived from an EMBL/GenBank/DDBJ whole genome shotgun (WGS) entry which is preliminary data.</text>
</comment>
<keyword evidence="3" id="KW-1185">Reference proteome</keyword>
<evidence type="ECO:0000313" key="3">
    <source>
        <dbReference type="Proteomes" id="UP001595925"/>
    </source>
</evidence>
<dbReference type="AlphaFoldDB" id="A0ABD5QJM4"/>
<sequence length="258" mass="27304">MPTAKNGDVAIHYEREGSGESVVFVPEAGLGGWLWGWQHAALSGPYGTVVWDLRGTGRSDAPPGPYSLSTLVGDLLAVLEECEIRKAHLVGCGLGGAVALETARRSTRAETLTLFGTAPAGEGFALDPLFAPPGDREAIRDSLEVALSAEFRRDQPDAIEGIADWRAEGDADRQGWAAQIAALSGFDATDRLVEITQPALVGAGTADRLVSPEGSRDLADGLPRGEYVAWEGAGHFPFVERSREVNDRLAGFLAEHGT</sequence>
<dbReference type="InterPro" id="IPR000073">
    <property type="entry name" value="AB_hydrolase_1"/>
</dbReference>
<reference evidence="2 3" key="1">
    <citation type="journal article" date="2019" name="Int. J. Syst. Evol. Microbiol.">
        <title>The Global Catalogue of Microorganisms (GCM) 10K type strain sequencing project: providing services to taxonomists for standard genome sequencing and annotation.</title>
        <authorList>
            <consortium name="The Broad Institute Genomics Platform"/>
            <consortium name="The Broad Institute Genome Sequencing Center for Infectious Disease"/>
            <person name="Wu L."/>
            <person name="Ma J."/>
        </authorList>
    </citation>
    <scope>NUCLEOTIDE SEQUENCE [LARGE SCALE GENOMIC DNA]</scope>
    <source>
        <strain evidence="2 3">CGMCC 1.15824</strain>
    </source>
</reference>
<protein>
    <submittedName>
        <fullName evidence="2">Alpha/beta fold hydrolase</fullName>
    </submittedName>
</protein>
<dbReference type="Pfam" id="PF12697">
    <property type="entry name" value="Abhydrolase_6"/>
    <property type="match status" value="1"/>
</dbReference>
<evidence type="ECO:0000259" key="1">
    <source>
        <dbReference type="Pfam" id="PF12697"/>
    </source>
</evidence>
<dbReference type="RefSeq" id="WP_224827686.1">
    <property type="nucleotide sequence ID" value="NZ_JAIVEF010000002.1"/>
</dbReference>
<dbReference type="GO" id="GO:0016787">
    <property type="term" value="F:hydrolase activity"/>
    <property type="evidence" value="ECO:0007669"/>
    <property type="project" value="UniProtKB-KW"/>
</dbReference>